<evidence type="ECO:0000259" key="7">
    <source>
        <dbReference type="PROSITE" id="PS50879"/>
    </source>
</evidence>
<evidence type="ECO:0000256" key="4">
    <source>
        <dbReference type="ARBA" id="ARBA00022759"/>
    </source>
</evidence>
<feature type="domain" description="RNase H type-1" evidence="7">
    <location>
        <begin position="15"/>
        <end position="108"/>
    </location>
</feature>
<dbReference type="InterPro" id="IPR002156">
    <property type="entry name" value="RNaseH_domain"/>
</dbReference>
<feature type="non-terminal residue" evidence="8">
    <location>
        <position position="108"/>
    </location>
</feature>
<evidence type="ECO:0000256" key="6">
    <source>
        <dbReference type="ARBA" id="ARBA00022918"/>
    </source>
</evidence>
<keyword evidence="3" id="KW-0540">Nuclease</keyword>
<dbReference type="Pfam" id="PF00075">
    <property type="entry name" value="RNase_H"/>
    <property type="match status" value="1"/>
</dbReference>
<sequence>EQQWIEHPRRQSEPIPGALTVYTDAGKKTRTAAITWQKKNQWEHQLIAAEPMDTLQTLELVAVVRALMLFKEPLNVVTDSLYVAGIASRIEDAYIKETKNRRLYELLL</sequence>
<accession>A0A7K7XN98</accession>
<reference evidence="8 9" key="1">
    <citation type="submission" date="2019-09" db="EMBL/GenBank/DDBJ databases">
        <title>Bird 10,000 Genomes (B10K) Project - Family phase.</title>
        <authorList>
            <person name="Zhang G."/>
        </authorList>
    </citation>
    <scope>NUCLEOTIDE SEQUENCE [LARGE SCALE GENOMIC DNA]</scope>
    <source>
        <strain evidence="8">B10K-DU-030-22</strain>
        <tissue evidence="8">Blood</tissue>
    </source>
</reference>
<feature type="non-terminal residue" evidence="8">
    <location>
        <position position="1"/>
    </location>
</feature>
<dbReference type="GO" id="GO:0035613">
    <property type="term" value="F:RNA stem-loop binding"/>
    <property type="evidence" value="ECO:0007669"/>
    <property type="project" value="TreeGrafter"/>
</dbReference>
<keyword evidence="2" id="KW-0548">Nucleotidyltransferase</keyword>
<dbReference type="GO" id="GO:0004523">
    <property type="term" value="F:RNA-DNA hybrid ribonuclease activity"/>
    <property type="evidence" value="ECO:0007669"/>
    <property type="project" value="InterPro"/>
</dbReference>
<evidence type="ECO:0000256" key="5">
    <source>
        <dbReference type="ARBA" id="ARBA00022801"/>
    </source>
</evidence>
<protein>
    <submittedName>
        <fullName evidence="8">POK6 protein</fullName>
    </submittedName>
</protein>
<dbReference type="GO" id="GO:0003964">
    <property type="term" value="F:RNA-directed DNA polymerase activity"/>
    <property type="evidence" value="ECO:0007669"/>
    <property type="project" value="UniProtKB-KW"/>
</dbReference>
<dbReference type="PROSITE" id="PS50879">
    <property type="entry name" value="RNASE_H_1"/>
    <property type="match status" value="1"/>
</dbReference>
<dbReference type="PANTHER" id="PTHR41694">
    <property type="entry name" value="ENDOGENOUS RETROVIRUS GROUP K MEMBER POL PROTEIN"/>
    <property type="match status" value="1"/>
</dbReference>
<keyword evidence="9" id="KW-1185">Reference proteome</keyword>
<evidence type="ECO:0000256" key="2">
    <source>
        <dbReference type="ARBA" id="ARBA00022695"/>
    </source>
</evidence>
<name>A0A7K7XN98_9PASS</name>
<keyword evidence="4" id="KW-0255">Endonuclease</keyword>
<evidence type="ECO:0000256" key="3">
    <source>
        <dbReference type="ARBA" id="ARBA00022722"/>
    </source>
</evidence>
<dbReference type="SUPFAM" id="SSF53098">
    <property type="entry name" value="Ribonuclease H-like"/>
    <property type="match status" value="1"/>
</dbReference>
<evidence type="ECO:0000313" key="8">
    <source>
        <dbReference type="EMBL" id="NXA67091.1"/>
    </source>
</evidence>
<dbReference type="InterPro" id="IPR036397">
    <property type="entry name" value="RNaseH_sf"/>
</dbReference>
<keyword evidence="1" id="KW-0808">Transferase</keyword>
<keyword evidence="5" id="KW-0378">Hydrolase</keyword>
<organism evidence="8 9">
    <name type="scientific">Mohoua ochrocephala</name>
    <dbReference type="NCBI Taxonomy" id="874463"/>
    <lineage>
        <taxon>Eukaryota</taxon>
        <taxon>Metazoa</taxon>
        <taxon>Chordata</taxon>
        <taxon>Craniata</taxon>
        <taxon>Vertebrata</taxon>
        <taxon>Euteleostomi</taxon>
        <taxon>Archelosauria</taxon>
        <taxon>Archosauria</taxon>
        <taxon>Dinosauria</taxon>
        <taxon>Saurischia</taxon>
        <taxon>Theropoda</taxon>
        <taxon>Coelurosauria</taxon>
        <taxon>Aves</taxon>
        <taxon>Neognathae</taxon>
        <taxon>Neoaves</taxon>
        <taxon>Telluraves</taxon>
        <taxon>Australaves</taxon>
        <taxon>Passeriformes</taxon>
        <taxon>Meliphagoidea</taxon>
        <taxon>Acanthizidae</taxon>
        <taxon>Mohoua</taxon>
    </lineage>
</organism>
<dbReference type="Gene3D" id="3.30.420.10">
    <property type="entry name" value="Ribonuclease H-like superfamily/Ribonuclease H"/>
    <property type="match status" value="1"/>
</dbReference>
<proteinExistence type="predicted"/>
<comment type="caution">
    <text evidence="8">The sequence shown here is derived from an EMBL/GenBank/DDBJ whole genome shotgun (WGS) entry which is preliminary data.</text>
</comment>
<dbReference type="AlphaFoldDB" id="A0A7K7XN98"/>
<dbReference type="Proteomes" id="UP000586926">
    <property type="component" value="Unassembled WGS sequence"/>
</dbReference>
<evidence type="ECO:0000313" key="9">
    <source>
        <dbReference type="Proteomes" id="UP000586926"/>
    </source>
</evidence>
<dbReference type="PANTHER" id="PTHR41694:SF3">
    <property type="entry name" value="RNA-DIRECTED DNA POLYMERASE-RELATED"/>
    <property type="match status" value="1"/>
</dbReference>
<evidence type="ECO:0000256" key="1">
    <source>
        <dbReference type="ARBA" id="ARBA00022679"/>
    </source>
</evidence>
<dbReference type="EMBL" id="VZTA01020924">
    <property type="protein sequence ID" value="NXA67091.1"/>
    <property type="molecule type" value="Genomic_DNA"/>
</dbReference>
<dbReference type="InterPro" id="IPR012337">
    <property type="entry name" value="RNaseH-like_sf"/>
</dbReference>
<gene>
    <name evidence="8" type="primary">Ervk6_1</name>
    <name evidence="8" type="ORF">MOHOCH_R15118</name>
</gene>
<keyword evidence="6" id="KW-0695">RNA-directed DNA polymerase</keyword>